<dbReference type="CDD" id="cd16913">
    <property type="entry name" value="YkuD_like"/>
    <property type="match status" value="1"/>
</dbReference>
<organism evidence="9 10">
    <name type="scientific">Salegentibacter chungangensis</name>
    <dbReference type="NCBI Taxonomy" id="1335724"/>
    <lineage>
        <taxon>Bacteria</taxon>
        <taxon>Pseudomonadati</taxon>
        <taxon>Bacteroidota</taxon>
        <taxon>Flavobacteriia</taxon>
        <taxon>Flavobacteriales</taxon>
        <taxon>Flavobacteriaceae</taxon>
        <taxon>Salegentibacter</taxon>
    </lineage>
</organism>
<dbReference type="RefSeq" id="WP_380746171.1">
    <property type="nucleotide sequence ID" value="NZ_JBHTLI010000002.1"/>
</dbReference>
<sequence length="306" mass="35460">MAGGIFLTAFTTSCTTQLEGPAQPDIKNEQLKDSVKEAFRLEKAEPKKMRPKVNYRIDSLLTKAKIDSFNNRYSEENRKIIYALNRIDKHRVRPNTSLVIPDTLSNDLMTYSPFPEELEILDSLPQAVLIAQRIQAFALYENGELIKWGPVSSGKRTTQTPNGLHYANYKAKRKVSSVNDSWILPYYFNFMNFEGVGTHQYALPGYPASHACVRMYMDDAKFIYNWAKMWEIERGQIKKNGTPFMVFGSYDFENMKPWQKLPEDMKANDLNDEELETLKDYVKQYLDDPKNFREEPEAVEDAEMIV</sequence>
<evidence type="ECO:0000256" key="3">
    <source>
        <dbReference type="ARBA" id="ARBA00022679"/>
    </source>
</evidence>
<keyword evidence="5 7" id="KW-0573">Peptidoglycan synthesis</keyword>
<protein>
    <submittedName>
        <fullName evidence="9">L,D-transpeptidase</fullName>
        <ecNumber evidence="9">2.-.-.-</ecNumber>
    </submittedName>
</protein>
<comment type="caution">
    <text evidence="9">The sequence shown here is derived from an EMBL/GenBank/DDBJ whole genome shotgun (WGS) entry which is preliminary data.</text>
</comment>
<reference evidence="10" key="1">
    <citation type="journal article" date="2019" name="Int. J. Syst. Evol. Microbiol.">
        <title>The Global Catalogue of Microorganisms (GCM) 10K type strain sequencing project: providing services to taxonomists for standard genome sequencing and annotation.</title>
        <authorList>
            <consortium name="The Broad Institute Genomics Platform"/>
            <consortium name="The Broad Institute Genome Sequencing Center for Infectious Disease"/>
            <person name="Wu L."/>
            <person name="Ma J."/>
        </authorList>
    </citation>
    <scope>NUCLEOTIDE SEQUENCE [LARGE SCALE GENOMIC DNA]</scope>
    <source>
        <strain evidence="10">CCUG 64793</strain>
    </source>
</reference>
<dbReference type="EMBL" id="JBHTLI010000002">
    <property type="protein sequence ID" value="MFD1096484.1"/>
    <property type="molecule type" value="Genomic_DNA"/>
</dbReference>
<dbReference type="Proteomes" id="UP001597131">
    <property type="component" value="Unassembled WGS sequence"/>
</dbReference>
<proteinExistence type="inferred from homology"/>
<evidence type="ECO:0000256" key="6">
    <source>
        <dbReference type="ARBA" id="ARBA00023316"/>
    </source>
</evidence>
<dbReference type="InterPro" id="IPR005490">
    <property type="entry name" value="LD_TPept_cat_dom"/>
</dbReference>
<keyword evidence="3 9" id="KW-0808">Transferase</keyword>
<dbReference type="Gene3D" id="2.40.440.10">
    <property type="entry name" value="L,D-transpeptidase catalytic domain-like"/>
    <property type="match status" value="1"/>
</dbReference>
<evidence type="ECO:0000256" key="5">
    <source>
        <dbReference type="ARBA" id="ARBA00022984"/>
    </source>
</evidence>
<dbReference type="InterPro" id="IPR038063">
    <property type="entry name" value="Transpep_catalytic_dom"/>
</dbReference>
<keyword evidence="4 7" id="KW-0133">Cell shape</keyword>
<keyword evidence="6 7" id="KW-0961">Cell wall biogenesis/degradation</keyword>
<dbReference type="SUPFAM" id="SSF141523">
    <property type="entry name" value="L,D-transpeptidase catalytic domain-like"/>
    <property type="match status" value="1"/>
</dbReference>
<keyword evidence="10" id="KW-1185">Reference proteome</keyword>
<evidence type="ECO:0000256" key="2">
    <source>
        <dbReference type="ARBA" id="ARBA00005992"/>
    </source>
</evidence>
<accession>A0ABW3NVR5</accession>
<dbReference type="PROSITE" id="PS52029">
    <property type="entry name" value="LD_TPASE"/>
    <property type="match status" value="1"/>
</dbReference>
<comment type="similarity">
    <text evidence="2">Belongs to the YkuD family.</text>
</comment>
<dbReference type="GO" id="GO:0016740">
    <property type="term" value="F:transferase activity"/>
    <property type="evidence" value="ECO:0007669"/>
    <property type="project" value="UniProtKB-KW"/>
</dbReference>
<dbReference type="Pfam" id="PF03734">
    <property type="entry name" value="YkuD"/>
    <property type="match status" value="1"/>
</dbReference>
<feature type="domain" description="L,D-TPase catalytic" evidence="8">
    <location>
        <begin position="126"/>
        <end position="247"/>
    </location>
</feature>
<evidence type="ECO:0000256" key="4">
    <source>
        <dbReference type="ARBA" id="ARBA00022960"/>
    </source>
</evidence>
<evidence type="ECO:0000256" key="7">
    <source>
        <dbReference type="PROSITE-ProRule" id="PRU01373"/>
    </source>
</evidence>
<dbReference type="InterPro" id="IPR050979">
    <property type="entry name" value="LD-transpeptidase"/>
</dbReference>
<name>A0ABW3NVR5_9FLAO</name>
<dbReference type="PANTHER" id="PTHR30582">
    <property type="entry name" value="L,D-TRANSPEPTIDASE"/>
    <property type="match status" value="1"/>
</dbReference>
<evidence type="ECO:0000259" key="8">
    <source>
        <dbReference type="PROSITE" id="PS52029"/>
    </source>
</evidence>
<feature type="active site" description="Nucleophile" evidence="7">
    <location>
        <position position="212"/>
    </location>
</feature>
<evidence type="ECO:0000256" key="1">
    <source>
        <dbReference type="ARBA" id="ARBA00004752"/>
    </source>
</evidence>
<feature type="active site" description="Proton donor/acceptor" evidence="7">
    <location>
        <position position="199"/>
    </location>
</feature>
<gene>
    <name evidence="9" type="ORF">ACFQ3Q_12030</name>
</gene>
<evidence type="ECO:0000313" key="10">
    <source>
        <dbReference type="Proteomes" id="UP001597131"/>
    </source>
</evidence>
<evidence type="ECO:0000313" key="9">
    <source>
        <dbReference type="EMBL" id="MFD1096484.1"/>
    </source>
</evidence>
<dbReference type="PANTHER" id="PTHR30582:SF2">
    <property type="entry name" value="L,D-TRANSPEPTIDASE YCIB-RELATED"/>
    <property type="match status" value="1"/>
</dbReference>
<comment type="pathway">
    <text evidence="1 7">Cell wall biogenesis; peptidoglycan biosynthesis.</text>
</comment>
<dbReference type="EC" id="2.-.-.-" evidence="9"/>